<keyword evidence="5 6" id="KW-0472">Membrane</keyword>
<dbReference type="InterPro" id="IPR016181">
    <property type="entry name" value="Acyl_CoA_acyltransferase"/>
</dbReference>
<sequence>MNLKRASQLATGRSFHVGANPTEGGLVTKGPYRFVRHPADPAESERRRFIIPILALVTLGSGIANLLSLLDRAWPRRTTGLIELFPMEFLHVSRFITLLIGFALIVTSLNVYRRKERAFHSVLVLSCASVVFHLTRGLNYEDAILSLALVALFLAARDQFRVRSAVPNIGAALIVIAVATVVVLGYGIAGFWYMDRRDFGIDFTVPDSIRRTLEFLTLQSDPAIVAHTRHARWFLNSLNVIATIAAGYSLFQLYRPVAYRFSIGPRDHAAASEIVTCYGRSALDYFKTWPDKTLFFSPSRRAFLAYRVAGSDAVVLGDPVGPEEEIENTIRPFMILCEESDWRLGFHQTLPDFLPIYRRLGFKKLKIGDDAIVDLTRFSLEGRKMREFRNALTRMGKVGIGFRRYDPPITREVMHEVRDVSNEWLLFSGRRERQFSLGTFQQDYVGSTPIVAATDAGGRILAFVNIVPSYHQGETTIDLMRRRTEAPNGIMDFLFVNLFLESREKGFTRFNFGLAPMSGFAEQDEGSREERAIHAFFQRLNFLFSYRGLRSYKAKFATSWEPRYLVYRNALDLPRLAIALSRISERKD</sequence>
<feature type="transmembrane region" description="Helical" evidence="6">
    <location>
        <begin position="233"/>
        <end position="251"/>
    </location>
</feature>
<evidence type="ECO:0000256" key="1">
    <source>
        <dbReference type="ARBA" id="ARBA00004651"/>
    </source>
</evidence>
<feature type="domain" description="Phosphatidylglycerol lysyltransferase C-terminal" evidence="7">
    <location>
        <begin position="281"/>
        <end position="567"/>
    </location>
</feature>
<dbReference type="Proteomes" id="UP000317691">
    <property type="component" value="Unassembled WGS sequence"/>
</dbReference>
<dbReference type="PANTHER" id="PTHR34697">
    <property type="entry name" value="PHOSPHATIDYLGLYCEROL LYSYLTRANSFERASE"/>
    <property type="match status" value="1"/>
</dbReference>
<reference evidence="8 9" key="1">
    <citation type="journal article" date="2019" name="Nat. Microbiol.">
        <title>Mediterranean grassland soil C-N compound turnover is dependent on rainfall and depth, and is mediated by genomically divergent microorganisms.</title>
        <authorList>
            <person name="Diamond S."/>
            <person name="Andeer P.F."/>
            <person name="Li Z."/>
            <person name="Crits-Christoph A."/>
            <person name="Burstein D."/>
            <person name="Anantharaman K."/>
            <person name="Lane K.R."/>
            <person name="Thomas B.C."/>
            <person name="Pan C."/>
            <person name="Northen T.R."/>
            <person name="Banfield J.F."/>
        </authorList>
    </citation>
    <scope>NUCLEOTIDE SEQUENCE [LARGE SCALE GENOMIC DNA]</scope>
    <source>
        <strain evidence="8">WS_9</strain>
    </source>
</reference>
<protein>
    <submittedName>
        <fullName evidence="8">DUF2156 domain-containing protein</fullName>
    </submittedName>
</protein>
<feature type="transmembrane region" description="Helical" evidence="6">
    <location>
        <begin position="140"/>
        <end position="157"/>
    </location>
</feature>
<dbReference type="InterPro" id="IPR024320">
    <property type="entry name" value="LPG_synthase_C"/>
</dbReference>
<dbReference type="SUPFAM" id="SSF55729">
    <property type="entry name" value="Acyl-CoA N-acyltransferases (Nat)"/>
    <property type="match status" value="1"/>
</dbReference>
<dbReference type="PANTHER" id="PTHR34697:SF2">
    <property type="entry name" value="PHOSPHATIDYLGLYCEROL LYSYLTRANSFERASE"/>
    <property type="match status" value="1"/>
</dbReference>
<comment type="caution">
    <text evidence="8">The sequence shown here is derived from an EMBL/GenBank/DDBJ whole genome shotgun (WGS) entry which is preliminary data.</text>
</comment>
<feature type="transmembrane region" description="Helical" evidence="6">
    <location>
        <begin position="49"/>
        <end position="69"/>
    </location>
</feature>
<keyword evidence="2" id="KW-1003">Cell membrane</keyword>
<name>A0A538TJG5_UNCEI</name>
<dbReference type="Pfam" id="PF09924">
    <property type="entry name" value="LPG_synthase_C"/>
    <property type="match status" value="1"/>
</dbReference>
<keyword evidence="3 6" id="KW-0812">Transmembrane</keyword>
<comment type="subcellular location">
    <subcellularLocation>
        <location evidence="1">Cell membrane</location>
        <topology evidence="1">Multi-pass membrane protein</topology>
    </subcellularLocation>
</comment>
<dbReference type="GO" id="GO:0055091">
    <property type="term" value="P:phospholipid homeostasis"/>
    <property type="evidence" value="ECO:0007669"/>
    <property type="project" value="TreeGrafter"/>
</dbReference>
<evidence type="ECO:0000256" key="5">
    <source>
        <dbReference type="ARBA" id="ARBA00023136"/>
    </source>
</evidence>
<dbReference type="EMBL" id="VBOZ01000029">
    <property type="protein sequence ID" value="TMQ63759.1"/>
    <property type="molecule type" value="Genomic_DNA"/>
</dbReference>
<dbReference type="InterPro" id="IPR051211">
    <property type="entry name" value="PG_lysyltransferase"/>
</dbReference>
<organism evidence="8 9">
    <name type="scientific">Eiseniibacteriota bacterium</name>
    <dbReference type="NCBI Taxonomy" id="2212470"/>
    <lineage>
        <taxon>Bacteria</taxon>
        <taxon>Candidatus Eiseniibacteriota</taxon>
    </lineage>
</organism>
<dbReference type="GO" id="GO:0005886">
    <property type="term" value="C:plasma membrane"/>
    <property type="evidence" value="ECO:0007669"/>
    <property type="project" value="UniProtKB-SubCell"/>
</dbReference>
<feature type="transmembrane region" description="Helical" evidence="6">
    <location>
        <begin position="89"/>
        <end position="111"/>
    </location>
</feature>
<feature type="transmembrane region" description="Helical" evidence="6">
    <location>
        <begin position="169"/>
        <end position="194"/>
    </location>
</feature>
<evidence type="ECO:0000256" key="2">
    <source>
        <dbReference type="ARBA" id="ARBA00022475"/>
    </source>
</evidence>
<evidence type="ECO:0000259" key="7">
    <source>
        <dbReference type="Pfam" id="PF09924"/>
    </source>
</evidence>
<evidence type="ECO:0000256" key="3">
    <source>
        <dbReference type="ARBA" id="ARBA00022692"/>
    </source>
</evidence>
<accession>A0A538TJG5</accession>
<evidence type="ECO:0000313" key="9">
    <source>
        <dbReference type="Proteomes" id="UP000317691"/>
    </source>
</evidence>
<evidence type="ECO:0000256" key="6">
    <source>
        <dbReference type="SAM" id="Phobius"/>
    </source>
</evidence>
<evidence type="ECO:0000256" key="4">
    <source>
        <dbReference type="ARBA" id="ARBA00022989"/>
    </source>
</evidence>
<evidence type="ECO:0000313" key="8">
    <source>
        <dbReference type="EMBL" id="TMQ63759.1"/>
    </source>
</evidence>
<gene>
    <name evidence="8" type="ORF">E6K79_08920</name>
</gene>
<dbReference type="GO" id="GO:0016755">
    <property type="term" value="F:aminoacyltransferase activity"/>
    <property type="evidence" value="ECO:0007669"/>
    <property type="project" value="TreeGrafter"/>
</dbReference>
<keyword evidence="4 6" id="KW-1133">Transmembrane helix</keyword>
<dbReference type="AlphaFoldDB" id="A0A538TJG5"/>
<proteinExistence type="predicted"/>